<proteinExistence type="predicted"/>
<dbReference type="InterPro" id="IPR029787">
    <property type="entry name" value="Nucleotide_cyclase"/>
</dbReference>
<dbReference type="InterPro" id="IPR050469">
    <property type="entry name" value="Diguanylate_Cyclase"/>
</dbReference>
<dbReference type="SMART" id="SM00267">
    <property type="entry name" value="GGDEF"/>
    <property type="match status" value="1"/>
</dbReference>
<feature type="coiled-coil region" evidence="3">
    <location>
        <begin position="403"/>
        <end position="462"/>
    </location>
</feature>
<accession>A0ABT0LF39</accession>
<keyword evidence="3" id="KW-0175">Coiled coil</keyword>
<gene>
    <name evidence="7" type="ORF">L2764_17955</name>
</gene>
<dbReference type="Pfam" id="PF00990">
    <property type="entry name" value="GGDEF"/>
    <property type="match status" value="1"/>
</dbReference>
<evidence type="ECO:0000256" key="4">
    <source>
        <dbReference type="SAM" id="Phobius"/>
    </source>
</evidence>
<evidence type="ECO:0000256" key="2">
    <source>
        <dbReference type="ARBA" id="ARBA00034247"/>
    </source>
</evidence>
<keyword evidence="4" id="KW-0472">Membrane</keyword>
<feature type="transmembrane region" description="Helical" evidence="4">
    <location>
        <begin position="225"/>
        <end position="246"/>
    </location>
</feature>
<keyword evidence="5" id="KW-0732">Signal</keyword>
<dbReference type="EMBL" id="JAKIKS010000082">
    <property type="protein sequence ID" value="MCL1126314.1"/>
    <property type="molecule type" value="Genomic_DNA"/>
</dbReference>
<dbReference type="CDD" id="cd01949">
    <property type="entry name" value="GGDEF"/>
    <property type="match status" value="1"/>
</dbReference>
<feature type="transmembrane region" description="Helical" evidence="4">
    <location>
        <begin position="288"/>
        <end position="306"/>
    </location>
</feature>
<feature type="transmembrane region" description="Helical" evidence="4">
    <location>
        <begin position="192"/>
        <end position="213"/>
    </location>
</feature>
<evidence type="ECO:0000313" key="7">
    <source>
        <dbReference type="EMBL" id="MCL1126314.1"/>
    </source>
</evidence>
<feature type="domain" description="GGDEF" evidence="6">
    <location>
        <begin position="493"/>
        <end position="628"/>
    </location>
</feature>
<dbReference type="PROSITE" id="PS50887">
    <property type="entry name" value="GGDEF"/>
    <property type="match status" value="1"/>
</dbReference>
<dbReference type="PANTHER" id="PTHR45138">
    <property type="entry name" value="REGULATORY COMPONENTS OF SENSORY TRANSDUCTION SYSTEM"/>
    <property type="match status" value="1"/>
</dbReference>
<dbReference type="Pfam" id="PF07696">
    <property type="entry name" value="7TMR-DISMED2"/>
    <property type="match status" value="1"/>
</dbReference>
<dbReference type="InterPro" id="IPR043128">
    <property type="entry name" value="Rev_trsase/Diguanyl_cyclase"/>
</dbReference>
<dbReference type="SUPFAM" id="SSF55073">
    <property type="entry name" value="Nucleotide cyclase"/>
    <property type="match status" value="1"/>
</dbReference>
<evidence type="ECO:0000256" key="3">
    <source>
        <dbReference type="SAM" id="Coils"/>
    </source>
</evidence>
<evidence type="ECO:0000313" key="8">
    <source>
        <dbReference type="Proteomes" id="UP001203423"/>
    </source>
</evidence>
<dbReference type="Proteomes" id="UP001203423">
    <property type="component" value="Unassembled WGS sequence"/>
</dbReference>
<dbReference type="NCBIfam" id="TIGR00254">
    <property type="entry name" value="GGDEF"/>
    <property type="match status" value="1"/>
</dbReference>
<comment type="caution">
    <text evidence="7">The sequence shown here is derived from an EMBL/GenBank/DDBJ whole genome shotgun (WGS) entry which is preliminary data.</text>
</comment>
<sequence>MSCRFRLLFAVFFFTLLNQTPSQASTLSLANTAVNIDQQTPGPLSLATWLNYTIKPTSNIINIKKLPDHVWQHLPATMIKNIDTQKLWVKFNLYSNDIGSIHRILSLDNPHLDKINLYHFNEGELVSELFMGDRYPFTQRPIINNNFVYSFDINPNEQHAFYLEIDTKGHASIPLTLWSVDDFTQYSEHLSLLHGFQLGALASIGLFSLFIAITSGSFSYSYYAGYVFSITLFVATLYGIAFRFIWPQWPILQQFMVPVLLPLSMIFGLLFTEKILQLKRNSPHMLKLCRYGISYAVILLLFSPFLPYELAIDINIISLLANSSLLMFMAIIQGIKGHKLAKLYTLGCSTVLIGSLISGLMYLDILSLPFQPQIPFMLGLSFEIIFMAAVLAIRYNDERQEKFDIQQKALDQAEQIRQNKEQALLVEAKHNEKLELMVQERTLELEIALRELNQANAKLTEQTTIDSLTGVKNRNAFDKRLLAEVKISRRQQSPLAILMLDIDRFKSINDSFGHLAGDHALRLIANALSVNLKRPMDLVSRFGGEEFAIILPDTNESGAINVAESIRQSISELNIYWDTRLIKLTISIGVSCQIINKEADTPSLLDQADKALYRAKNEGRNQVQMYSPDLILL</sequence>
<feature type="signal peptide" evidence="5">
    <location>
        <begin position="1"/>
        <end position="24"/>
    </location>
</feature>
<dbReference type="Pfam" id="PF07695">
    <property type="entry name" value="7TMR-DISM_7TM"/>
    <property type="match status" value="1"/>
</dbReference>
<feature type="transmembrane region" description="Helical" evidence="4">
    <location>
        <begin position="374"/>
        <end position="393"/>
    </location>
</feature>
<feature type="transmembrane region" description="Helical" evidence="4">
    <location>
        <begin position="252"/>
        <end position="276"/>
    </location>
</feature>
<name>A0ABT0LF39_9GAMM</name>
<protein>
    <recommendedName>
        <fullName evidence="1">diguanylate cyclase</fullName>
        <ecNumber evidence="1">2.7.7.65</ecNumber>
    </recommendedName>
</protein>
<feature type="chain" id="PRO_5045484026" description="diguanylate cyclase" evidence="5">
    <location>
        <begin position="25"/>
        <end position="633"/>
    </location>
</feature>
<dbReference type="InterPro" id="IPR011622">
    <property type="entry name" value="7TMR_DISM_rcpt_extracell_dom2"/>
</dbReference>
<dbReference type="InterPro" id="IPR000160">
    <property type="entry name" value="GGDEF_dom"/>
</dbReference>
<keyword evidence="8" id="KW-1185">Reference proteome</keyword>
<comment type="catalytic activity">
    <reaction evidence="2">
        <text>2 GTP = 3',3'-c-di-GMP + 2 diphosphate</text>
        <dbReference type="Rhea" id="RHEA:24898"/>
        <dbReference type="ChEBI" id="CHEBI:33019"/>
        <dbReference type="ChEBI" id="CHEBI:37565"/>
        <dbReference type="ChEBI" id="CHEBI:58805"/>
        <dbReference type="EC" id="2.7.7.65"/>
    </reaction>
</comment>
<dbReference type="Gene3D" id="2.60.40.2380">
    <property type="match status" value="1"/>
</dbReference>
<evidence type="ECO:0000256" key="1">
    <source>
        <dbReference type="ARBA" id="ARBA00012528"/>
    </source>
</evidence>
<dbReference type="PANTHER" id="PTHR45138:SF9">
    <property type="entry name" value="DIGUANYLATE CYCLASE DGCM-RELATED"/>
    <property type="match status" value="1"/>
</dbReference>
<feature type="transmembrane region" description="Helical" evidence="4">
    <location>
        <begin position="343"/>
        <end position="362"/>
    </location>
</feature>
<organism evidence="7 8">
    <name type="scientific">Shewanella surugensis</name>
    <dbReference type="NCBI Taxonomy" id="212020"/>
    <lineage>
        <taxon>Bacteria</taxon>
        <taxon>Pseudomonadati</taxon>
        <taxon>Pseudomonadota</taxon>
        <taxon>Gammaproteobacteria</taxon>
        <taxon>Alteromonadales</taxon>
        <taxon>Shewanellaceae</taxon>
        <taxon>Shewanella</taxon>
    </lineage>
</organism>
<dbReference type="EC" id="2.7.7.65" evidence="1"/>
<dbReference type="InterPro" id="IPR011623">
    <property type="entry name" value="7TMR_DISM_rcpt_extracell_dom1"/>
</dbReference>
<keyword evidence="4" id="KW-0812">Transmembrane</keyword>
<reference evidence="7 8" key="1">
    <citation type="submission" date="2022-01" db="EMBL/GenBank/DDBJ databases">
        <title>Whole genome-based taxonomy of the Shewanellaceae.</title>
        <authorList>
            <person name="Martin-Rodriguez A.J."/>
        </authorList>
    </citation>
    <scope>NUCLEOTIDE SEQUENCE [LARGE SCALE GENOMIC DNA]</scope>
    <source>
        <strain evidence="7 8">DSM 17177</strain>
    </source>
</reference>
<evidence type="ECO:0000256" key="5">
    <source>
        <dbReference type="SAM" id="SignalP"/>
    </source>
</evidence>
<feature type="transmembrane region" description="Helical" evidence="4">
    <location>
        <begin position="312"/>
        <end position="331"/>
    </location>
</feature>
<evidence type="ECO:0000259" key="6">
    <source>
        <dbReference type="PROSITE" id="PS50887"/>
    </source>
</evidence>
<dbReference type="RefSeq" id="WP_248941703.1">
    <property type="nucleotide sequence ID" value="NZ_JAKIKS010000082.1"/>
</dbReference>
<keyword evidence="4" id="KW-1133">Transmembrane helix</keyword>
<dbReference type="Gene3D" id="3.30.70.270">
    <property type="match status" value="1"/>
</dbReference>